<dbReference type="PANTHER" id="PTHR11102">
    <property type="entry name" value="SEL-1-LIKE PROTEIN"/>
    <property type="match status" value="1"/>
</dbReference>
<name>A0ABW8MK58_9BURK</name>
<dbReference type="EMBL" id="JBIYDN010000006">
    <property type="protein sequence ID" value="MFK4442377.1"/>
    <property type="molecule type" value="Genomic_DNA"/>
</dbReference>
<dbReference type="Gene3D" id="1.25.40.10">
    <property type="entry name" value="Tetratricopeptide repeat domain"/>
    <property type="match status" value="1"/>
</dbReference>
<reference evidence="2 3" key="1">
    <citation type="submission" date="2024-11" db="EMBL/GenBank/DDBJ databases">
        <title>Using genomics to understand microbial adaptation to soil warming.</title>
        <authorList>
            <person name="Deangelis K.M. PhD."/>
        </authorList>
    </citation>
    <scope>NUCLEOTIDE SEQUENCE [LARGE SCALE GENOMIC DNA]</scope>
    <source>
        <strain evidence="2 3">GAS97</strain>
    </source>
</reference>
<keyword evidence="1" id="KW-0732">Signal</keyword>
<evidence type="ECO:0000256" key="1">
    <source>
        <dbReference type="SAM" id="SignalP"/>
    </source>
</evidence>
<accession>A0ABW8MK58</accession>
<dbReference type="SMART" id="SM00671">
    <property type="entry name" value="SEL1"/>
    <property type="match status" value="3"/>
</dbReference>
<evidence type="ECO:0000313" key="2">
    <source>
        <dbReference type="EMBL" id="MFK4442377.1"/>
    </source>
</evidence>
<feature type="signal peptide" evidence="1">
    <location>
        <begin position="1"/>
        <end position="22"/>
    </location>
</feature>
<dbReference type="Proteomes" id="UP001620514">
    <property type="component" value="Unassembled WGS sequence"/>
</dbReference>
<proteinExistence type="predicted"/>
<dbReference type="InterPro" id="IPR011990">
    <property type="entry name" value="TPR-like_helical_dom_sf"/>
</dbReference>
<organism evidence="2 3">
    <name type="scientific">Caballeronia udeis</name>
    <dbReference type="NCBI Taxonomy" id="1232866"/>
    <lineage>
        <taxon>Bacteria</taxon>
        <taxon>Pseudomonadati</taxon>
        <taxon>Pseudomonadota</taxon>
        <taxon>Betaproteobacteria</taxon>
        <taxon>Burkholderiales</taxon>
        <taxon>Burkholderiaceae</taxon>
        <taxon>Caballeronia</taxon>
    </lineage>
</organism>
<protein>
    <submittedName>
        <fullName evidence="2">TPR repeat protein</fullName>
    </submittedName>
</protein>
<dbReference type="SUPFAM" id="SSF81901">
    <property type="entry name" value="HCP-like"/>
    <property type="match status" value="1"/>
</dbReference>
<keyword evidence="3" id="KW-1185">Reference proteome</keyword>
<dbReference type="Pfam" id="PF08238">
    <property type="entry name" value="Sel1"/>
    <property type="match status" value="5"/>
</dbReference>
<dbReference type="InterPro" id="IPR006597">
    <property type="entry name" value="Sel1-like"/>
</dbReference>
<dbReference type="InterPro" id="IPR050767">
    <property type="entry name" value="Sel1_AlgK"/>
</dbReference>
<dbReference type="PANTHER" id="PTHR11102:SF160">
    <property type="entry name" value="ERAD-ASSOCIATED E3 UBIQUITIN-PROTEIN LIGASE COMPONENT HRD3"/>
    <property type="match status" value="1"/>
</dbReference>
<sequence length="269" mass="29283">MSVMKKRMMIAAALACAAMLGAAGITGIAARHVSTERVDDWRMQAMSTHQPLAVWCLRVAEAAGNPAARLALAHVLIASADTGDVRHGVDLLRQAARLGNARAQLQLGKLLLKGQPGIDVDYVESRHWLMKAAPKGPVNLPAVVREAPDLDDNPAGFAALYLASIYRNGYGVARNRQLAFYWLNRAALAGVPQAQFQLANVYREDGIVPRDDARALHWLTLASEAELAEANLALAIAYKNGELGLTADNDRYWSYVKETAHDYKHTVVH</sequence>
<feature type="chain" id="PRO_5047346141" evidence="1">
    <location>
        <begin position="23"/>
        <end position="269"/>
    </location>
</feature>
<comment type="caution">
    <text evidence="2">The sequence shown here is derived from an EMBL/GenBank/DDBJ whole genome shotgun (WGS) entry which is preliminary data.</text>
</comment>
<gene>
    <name evidence="2" type="ORF">ABH943_002393</name>
</gene>
<evidence type="ECO:0000313" key="3">
    <source>
        <dbReference type="Proteomes" id="UP001620514"/>
    </source>
</evidence>